<comment type="caution">
    <text evidence="2">The sequence shown here is derived from an EMBL/GenBank/DDBJ whole genome shotgun (WGS) entry which is preliminary data.</text>
</comment>
<proteinExistence type="predicted"/>
<feature type="region of interest" description="Disordered" evidence="1">
    <location>
        <begin position="20"/>
        <end position="55"/>
    </location>
</feature>
<dbReference type="Proteomes" id="UP000004169">
    <property type="component" value="Unassembled WGS sequence"/>
</dbReference>
<evidence type="ECO:0000313" key="3">
    <source>
        <dbReference type="Proteomes" id="UP000004169"/>
    </source>
</evidence>
<reference evidence="2 3" key="1">
    <citation type="journal article" date="2012" name="J. Bacteriol.">
        <title>Draft Genome Sequence of the Purple Photosynthetic Bacterium Phaeospirillum molischianum DSM120, a Particularly Versatile Bacterium.</title>
        <authorList>
            <person name="Duquesne K."/>
            <person name="Prima V."/>
            <person name="Ji B."/>
            <person name="Rouy Z."/>
            <person name="Medigue C."/>
            <person name="Talla E."/>
            <person name="Sturgis J.N."/>
        </authorList>
    </citation>
    <scope>NUCLEOTIDE SEQUENCE [LARGE SCALE GENOMIC DNA]</scope>
    <source>
        <strain evidence="3">DSM120</strain>
    </source>
</reference>
<gene>
    <name evidence="2" type="ORF">PHAMO_610003</name>
</gene>
<protein>
    <submittedName>
        <fullName evidence="2">Uncharacterized protein</fullName>
    </submittedName>
</protein>
<organism evidence="2 3">
    <name type="scientific">Magnetospirillum molischianum DSM 120</name>
    <dbReference type="NCBI Taxonomy" id="1150626"/>
    <lineage>
        <taxon>Bacteria</taxon>
        <taxon>Pseudomonadati</taxon>
        <taxon>Pseudomonadota</taxon>
        <taxon>Alphaproteobacteria</taxon>
        <taxon>Rhodospirillales</taxon>
        <taxon>Rhodospirillaceae</taxon>
        <taxon>Magnetospirillum</taxon>
    </lineage>
</organism>
<keyword evidence="3" id="KW-1185">Reference proteome</keyword>
<dbReference type="EMBL" id="CAHP01000058">
    <property type="protein sequence ID" value="CCG43192.1"/>
    <property type="molecule type" value="Genomic_DNA"/>
</dbReference>
<evidence type="ECO:0000313" key="2">
    <source>
        <dbReference type="EMBL" id="CCG43192.1"/>
    </source>
</evidence>
<sequence length="95" mass="10621">MPERKSVMAKSKFSALADLRRQQEAPVAPDSLLSDLEPAGRGRPMGKRSNPDYQPTTVLLRKATKRAATRKLEDRETGQDLSDLIEQLLTSWIEG</sequence>
<accession>H8FXV4</accession>
<name>H8FXV4_MAGML</name>
<dbReference type="STRING" id="1150626.PHAMO_610003"/>
<evidence type="ECO:0000256" key="1">
    <source>
        <dbReference type="SAM" id="MobiDB-lite"/>
    </source>
</evidence>
<dbReference type="AlphaFoldDB" id="H8FXV4"/>